<feature type="compositionally biased region" description="Polar residues" evidence="1">
    <location>
        <begin position="84"/>
        <end position="99"/>
    </location>
</feature>
<keyword evidence="3" id="KW-1185">Reference proteome</keyword>
<protein>
    <submittedName>
        <fullName evidence="2">Unnamed protein product</fullName>
    </submittedName>
</protein>
<name>A0A9W6U843_9STRA</name>
<feature type="compositionally biased region" description="Basic and acidic residues" evidence="1">
    <location>
        <begin position="51"/>
        <end position="62"/>
    </location>
</feature>
<gene>
    <name evidence="2" type="ORF">Plil01_001141400</name>
</gene>
<proteinExistence type="predicted"/>
<feature type="region of interest" description="Disordered" evidence="1">
    <location>
        <begin position="1"/>
        <end position="162"/>
    </location>
</feature>
<evidence type="ECO:0000313" key="3">
    <source>
        <dbReference type="Proteomes" id="UP001165083"/>
    </source>
</evidence>
<sequence>MKAYSTTSSLESASAPAPKKDVPIKPIGTSGWKSKRVPAPAPKPRTLLASTEKRMKLNDEPPKPPVVSRHYELRDRRPKLFEHSPTSTEPFTLRSSRSTRLGKRKMNSEGSAEKPIALDSDSESEPEVQAATTSLDETATVAEGSNGSEKDEAKEDREENPPAIDLEEISLHAAIRMHNCEVMIGLFQCVVDLFFQGDRVCMRSIRAKHYKVPKEAEASSEINVEEPDRMEQLLGEASFIALKLPLSEEEDRVAMRSFYDPAGSGMK</sequence>
<feature type="compositionally biased region" description="Basic and acidic residues" evidence="1">
    <location>
        <begin position="148"/>
        <end position="160"/>
    </location>
</feature>
<accession>A0A9W6U843</accession>
<evidence type="ECO:0000313" key="2">
    <source>
        <dbReference type="EMBL" id="GMF27293.1"/>
    </source>
</evidence>
<dbReference type="OrthoDB" id="442460at2759"/>
<evidence type="ECO:0000256" key="1">
    <source>
        <dbReference type="SAM" id="MobiDB-lite"/>
    </source>
</evidence>
<feature type="compositionally biased region" description="Polar residues" evidence="1">
    <location>
        <begin position="1"/>
        <end position="12"/>
    </location>
</feature>
<reference evidence="2" key="1">
    <citation type="submission" date="2023-04" db="EMBL/GenBank/DDBJ databases">
        <title>Phytophthora lilii NBRC 32176.</title>
        <authorList>
            <person name="Ichikawa N."/>
            <person name="Sato H."/>
            <person name="Tonouchi N."/>
        </authorList>
    </citation>
    <scope>NUCLEOTIDE SEQUENCE</scope>
    <source>
        <strain evidence="2">NBRC 32176</strain>
    </source>
</reference>
<dbReference type="Proteomes" id="UP001165083">
    <property type="component" value="Unassembled WGS sequence"/>
</dbReference>
<dbReference type="EMBL" id="BSXW01000655">
    <property type="protein sequence ID" value="GMF27293.1"/>
    <property type="molecule type" value="Genomic_DNA"/>
</dbReference>
<comment type="caution">
    <text evidence="2">The sequence shown here is derived from an EMBL/GenBank/DDBJ whole genome shotgun (WGS) entry which is preliminary data.</text>
</comment>
<organism evidence="2 3">
    <name type="scientific">Phytophthora lilii</name>
    <dbReference type="NCBI Taxonomy" id="2077276"/>
    <lineage>
        <taxon>Eukaryota</taxon>
        <taxon>Sar</taxon>
        <taxon>Stramenopiles</taxon>
        <taxon>Oomycota</taxon>
        <taxon>Peronosporomycetes</taxon>
        <taxon>Peronosporales</taxon>
        <taxon>Peronosporaceae</taxon>
        <taxon>Phytophthora</taxon>
    </lineage>
</organism>
<feature type="compositionally biased region" description="Polar residues" evidence="1">
    <location>
        <begin position="130"/>
        <end position="147"/>
    </location>
</feature>
<feature type="compositionally biased region" description="Basic and acidic residues" evidence="1">
    <location>
        <begin position="69"/>
        <end position="82"/>
    </location>
</feature>
<dbReference type="AlphaFoldDB" id="A0A9W6U843"/>